<evidence type="ECO:0000256" key="5">
    <source>
        <dbReference type="ARBA" id="ARBA00023015"/>
    </source>
</evidence>
<keyword evidence="8" id="KW-0804">Transcription</keyword>
<feature type="compositionally biased region" description="Polar residues" evidence="10">
    <location>
        <begin position="239"/>
        <end position="252"/>
    </location>
</feature>
<evidence type="ECO:0000256" key="1">
    <source>
        <dbReference type="ARBA" id="ARBA00004123"/>
    </source>
</evidence>
<dbReference type="FunFam" id="1.10.10.60:FF:000257">
    <property type="entry name" value="Zinc-finger homeodomain protein 2"/>
    <property type="match status" value="1"/>
</dbReference>
<evidence type="ECO:0000256" key="8">
    <source>
        <dbReference type="ARBA" id="ARBA00023163"/>
    </source>
</evidence>
<dbReference type="PANTHER" id="PTHR31948:SF72">
    <property type="entry name" value="ZINC-FINGER HOMEODOMAIN PROTEIN 10"/>
    <property type="match status" value="1"/>
</dbReference>
<dbReference type="Gene3D" id="1.10.10.60">
    <property type="entry name" value="Homeodomain-like"/>
    <property type="match status" value="1"/>
</dbReference>
<dbReference type="PANTHER" id="PTHR31948">
    <property type="entry name" value="ZINC-FINGER HOMEODOMAIN PROTEIN 2"/>
    <property type="match status" value="1"/>
</dbReference>
<proteinExistence type="predicted"/>
<dbReference type="GO" id="GO:0008270">
    <property type="term" value="F:zinc ion binding"/>
    <property type="evidence" value="ECO:0007669"/>
    <property type="project" value="UniProtKB-KW"/>
</dbReference>
<reference evidence="12" key="1">
    <citation type="journal article" date="2023" name="bioRxiv">
        <title>Improved chromosome-level genome assembly for marigold (Tagetes erecta).</title>
        <authorList>
            <person name="Jiang F."/>
            <person name="Yuan L."/>
            <person name="Wang S."/>
            <person name="Wang H."/>
            <person name="Xu D."/>
            <person name="Wang A."/>
            <person name="Fan W."/>
        </authorList>
    </citation>
    <scope>NUCLEOTIDE SEQUENCE</scope>
    <source>
        <strain evidence="12">WSJ</strain>
        <tissue evidence="12">Leaf</tissue>
    </source>
</reference>
<evidence type="ECO:0000256" key="7">
    <source>
        <dbReference type="ARBA" id="ARBA00023155"/>
    </source>
</evidence>
<comment type="caution">
    <text evidence="12">The sequence shown here is derived from an EMBL/GenBank/DDBJ whole genome shotgun (WGS) entry which is preliminary data.</text>
</comment>
<evidence type="ECO:0000259" key="11">
    <source>
        <dbReference type="PROSITE" id="PS51523"/>
    </source>
</evidence>
<dbReference type="NCBIfam" id="TIGR01565">
    <property type="entry name" value="homeo_ZF_HD"/>
    <property type="match status" value="1"/>
</dbReference>
<keyword evidence="3" id="KW-0863">Zinc-finger</keyword>
<feature type="domain" description="ZF-HD dimerization-type" evidence="11">
    <location>
        <begin position="49"/>
        <end position="100"/>
    </location>
</feature>
<evidence type="ECO:0000256" key="4">
    <source>
        <dbReference type="ARBA" id="ARBA00022833"/>
    </source>
</evidence>
<accession>A0AAD8NW04</accession>
<feature type="compositionally biased region" description="Low complexity" evidence="10">
    <location>
        <begin position="221"/>
        <end position="238"/>
    </location>
</feature>
<keyword evidence="4" id="KW-0862">Zinc</keyword>
<evidence type="ECO:0000256" key="10">
    <source>
        <dbReference type="SAM" id="MobiDB-lite"/>
    </source>
</evidence>
<gene>
    <name evidence="12" type="ORF">QVD17_18371</name>
</gene>
<dbReference type="Pfam" id="PF04770">
    <property type="entry name" value="ZF-HD_dimer"/>
    <property type="match status" value="1"/>
</dbReference>
<dbReference type="GO" id="GO:0005634">
    <property type="term" value="C:nucleus"/>
    <property type="evidence" value="ECO:0007669"/>
    <property type="project" value="UniProtKB-SubCell"/>
</dbReference>
<evidence type="ECO:0000313" key="12">
    <source>
        <dbReference type="EMBL" id="KAK1423077.1"/>
    </source>
</evidence>
<evidence type="ECO:0000313" key="13">
    <source>
        <dbReference type="Proteomes" id="UP001229421"/>
    </source>
</evidence>
<comment type="subcellular location">
    <subcellularLocation>
        <location evidence="1">Nucleus</location>
    </subcellularLocation>
</comment>
<dbReference type="Proteomes" id="UP001229421">
    <property type="component" value="Unassembled WGS sequence"/>
</dbReference>
<dbReference type="AlphaFoldDB" id="A0AAD8NW04"/>
<dbReference type="PROSITE" id="PS51523">
    <property type="entry name" value="ZF_HD_DIMER"/>
    <property type="match status" value="1"/>
</dbReference>
<dbReference type="InterPro" id="IPR006456">
    <property type="entry name" value="ZF_HD_homeobox_Cys/His_dimer"/>
</dbReference>
<dbReference type="InterPro" id="IPR006455">
    <property type="entry name" value="Homeodomain_ZF_HD"/>
</dbReference>
<dbReference type="GO" id="GO:0000976">
    <property type="term" value="F:transcription cis-regulatory region binding"/>
    <property type="evidence" value="ECO:0007669"/>
    <property type="project" value="TreeGrafter"/>
</dbReference>
<dbReference type="NCBIfam" id="TIGR01566">
    <property type="entry name" value="ZF_HD_prot_N"/>
    <property type="match status" value="1"/>
</dbReference>
<dbReference type="SUPFAM" id="SSF46689">
    <property type="entry name" value="Homeodomain-like"/>
    <property type="match status" value="1"/>
</dbReference>
<evidence type="ECO:0000256" key="9">
    <source>
        <dbReference type="ARBA" id="ARBA00023242"/>
    </source>
</evidence>
<keyword evidence="7" id="KW-0371">Homeobox</keyword>
<keyword evidence="6" id="KW-0238">DNA-binding</keyword>
<evidence type="ECO:0000256" key="3">
    <source>
        <dbReference type="ARBA" id="ARBA00022771"/>
    </source>
</evidence>
<feature type="region of interest" description="Disordered" evidence="10">
    <location>
        <begin position="221"/>
        <end position="252"/>
    </location>
</feature>
<evidence type="ECO:0000256" key="2">
    <source>
        <dbReference type="ARBA" id="ARBA00022723"/>
    </source>
</evidence>
<keyword evidence="5" id="KW-0805">Transcription regulation</keyword>
<name>A0AAD8NW04_TARER</name>
<evidence type="ECO:0000256" key="6">
    <source>
        <dbReference type="ARBA" id="ARBA00023125"/>
    </source>
</evidence>
<keyword evidence="9" id="KW-0539">Nucleus</keyword>
<sequence>MDLKHPTTITPPPHSQSIKLLTFPNGNSHHHHHHIPTLSPPSTRTAAIYKECLKNHAVAVGGHAVDGCGEFMPVPTYSSSEPSSLKCAACGCHRNFHRREPTTVTAATTSVSLSPTSPPLEPKNYAYGQLVLSLGPTASPATPATMKFNEKKRFRSKFSSDQKQKMLNFAEKLGWKMQRCDDKMVADFCNEIGIRRRIFKVWMHNNKNTLAKRDKHTTIAGTTAGATTTSNAAVASGSLDQENGSSSSSQNR</sequence>
<dbReference type="GO" id="GO:0050793">
    <property type="term" value="P:regulation of developmental process"/>
    <property type="evidence" value="ECO:0007669"/>
    <property type="project" value="TreeGrafter"/>
</dbReference>
<keyword evidence="13" id="KW-1185">Reference proteome</keyword>
<protein>
    <recommendedName>
        <fullName evidence="11">ZF-HD dimerization-type domain-containing protein</fullName>
    </recommendedName>
</protein>
<dbReference type="InterPro" id="IPR009057">
    <property type="entry name" value="Homeodomain-like_sf"/>
</dbReference>
<keyword evidence="2" id="KW-0479">Metal-binding</keyword>
<dbReference type="EMBL" id="JAUHHV010000005">
    <property type="protein sequence ID" value="KAK1423077.1"/>
    <property type="molecule type" value="Genomic_DNA"/>
</dbReference>
<dbReference type="GO" id="GO:0003700">
    <property type="term" value="F:DNA-binding transcription factor activity"/>
    <property type="evidence" value="ECO:0007669"/>
    <property type="project" value="TreeGrafter"/>
</dbReference>
<organism evidence="12 13">
    <name type="scientific">Tagetes erecta</name>
    <name type="common">African marigold</name>
    <dbReference type="NCBI Taxonomy" id="13708"/>
    <lineage>
        <taxon>Eukaryota</taxon>
        <taxon>Viridiplantae</taxon>
        <taxon>Streptophyta</taxon>
        <taxon>Embryophyta</taxon>
        <taxon>Tracheophyta</taxon>
        <taxon>Spermatophyta</taxon>
        <taxon>Magnoliopsida</taxon>
        <taxon>eudicotyledons</taxon>
        <taxon>Gunneridae</taxon>
        <taxon>Pentapetalae</taxon>
        <taxon>asterids</taxon>
        <taxon>campanulids</taxon>
        <taxon>Asterales</taxon>
        <taxon>Asteraceae</taxon>
        <taxon>Asteroideae</taxon>
        <taxon>Heliantheae alliance</taxon>
        <taxon>Tageteae</taxon>
        <taxon>Tagetes</taxon>
    </lineage>
</organism>